<accession>W2TF75</accession>
<proteinExistence type="predicted"/>
<dbReference type="EMBL" id="KI658997">
    <property type="protein sequence ID" value="ETN80705.1"/>
    <property type="molecule type" value="Genomic_DNA"/>
</dbReference>
<sequence>MSLHDQQQHQPPMTLQFSHRSRGRNYVRTRTSDLNTVLKLVPIPWEEQRAADEAQMNKMK</sequence>
<feature type="region of interest" description="Disordered" evidence="1">
    <location>
        <begin position="1"/>
        <end position="23"/>
    </location>
</feature>
<dbReference type="AlphaFoldDB" id="W2TF75"/>
<dbReference type="KEGG" id="nai:NECAME_09027"/>
<keyword evidence="3" id="KW-1185">Reference proteome</keyword>
<evidence type="ECO:0000313" key="2">
    <source>
        <dbReference type="EMBL" id="ETN80705.1"/>
    </source>
</evidence>
<reference evidence="3" key="1">
    <citation type="journal article" date="2014" name="Nat. Genet.">
        <title>Genome of the human hookworm Necator americanus.</title>
        <authorList>
            <person name="Tang Y.T."/>
            <person name="Gao X."/>
            <person name="Rosa B.A."/>
            <person name="Abubucker S."/>
            <person name="Hallsworth-Pepin K."/>
            <person name="Martin J."/>
            <person name="Tyagi R."/>
            <person name="Heizer E."/>
            <person name="Zhang X."/>
            <person name="Bhonagiri-Palsikar V."/>
            <person name="Minx P."/>
            <person name="Warren W.C."/>
            <person name="Wang Q."/>
            <person name="Zhan B."/>
            <person name="Hotez P.J."/>
            <person name="Sternberg P.W."/>
            <person name="Dougall A."/>
            <person name="Gaze S.T."/>
            <person name="Mulvenna J."/>
            <person name="Sotillo J."/>
            <person name="Ranganathan S."/>
            <person name="Rabelo E.M."/>
            <person name="Wilson R.K."/>
            <person name="Felgner P.L."/>
            <person name="Bethony J."/>
            <person name="Hawdon J.M."/>
            <person name="Gasser R.B."/>
            <person name="Loukas A."/>
            <person name="Mitreva M."/>
        </authorList>
    </citation>
    <scope>NUCLEOTIDE SEQUENCE [LARGE SCALE GENOMIC DNA]</scope>
</reference>
<evidence type="ECO:0000256" key="1">
    <source>
        <dbReference type="SAM" id="MobiDB-lite"/>
    </source>
</evidence>
<organism evidence="2 3">
    <name type="scientific">Necator americanus</name>
    <name type="common">Human hookworm</name>
    <dbReference type="NCBI Taxonomy" id="51031"/>
    <lineage>
        <taxon>Eukaryota</taxon>
        <taxon>Metazoa</taxon>
        <taxon>Ecdysozoa</taxon>
        <taxon>Nematoda</taxon>
        <taxon>Chromadorea</taxon>
        <taxon>Rhabditida</taxon>
        <taxon>Rhabditina</taxon>
        <taxon>Rhabditomorpha</taxon>
        <taxon>Strongyloidea</taxon>
        <taxon>Ancylostomatidae</taxon>
        <taxon>Bunostominae</taxon>
        <taxon>Necator</taxon>
    </lineage>
</organism>
<evidence type="ECO:0000313" key="3">
    <source>
        <dbReference type="Proteomes" id="UP000053676"/>
    </source>
</evidence>
<name>W2TF75_NECAM</name>
<dbReference type="Proteomes" id="UP000053676">
    <property type="component" value="Unassembled WGS sequence"/>
</dbReference>
<gene>
    <name evidence="2" type="ORF">NECAME_09027</name>
</gene>
<protein>
    <submittedName>
        <fullName evidence="2">Uncharacterized protein</fullName>
    </submittedName>
</protein>
<feature type="compositionally biased region" description="Polar residues" evidence="1">
    <location>
        <begin position="1"/>
        <end position="18"/>
    </location>
</feature>